<proteinExistence type="predicted"/>
<dbReference type="Gene3D" id="3.40.50.2000">
    <property type="entry name" value="Glycogen Phosphorylase B"/>
    <property type="match status" value="1"/>
</dbReference>
<evidence type="ECO:0000259" key="3">
    <source>
        <dbReference type="Pfam" id="PF13524"/>
    </source>
</evidence>
<protein>
    <submittedName>
        <fullName evidence="4">Glycosyl transferase family 2</fullName>
    </submittedName>
</protein>
<dbReference type="SUPFAM" id="SSF53756">
    <property type="entry name" value="UDP-Glycosyltransferase/glycogen phosphorylase"/>
    <property type="match status" value="1"/>
</dbReference>
<accession>A0A423I4F2</accession>
<dbReference type="PANTHER" id="PTHR43685">
    <property type="entry name" value="GLYCOSYLTRANSFERASE"/>
    <property type="match status" value="1"/>
</dbReference>
<dbReference type="Pfam" id="PF13524">
    <property type="entry name" value="Glyco_trans_1_2"/>
    <property type="match status" value="1"/>
</dbReference>
<keyword evidence="1" id="KW-0997">Cell inner membrane</keyword>
<dbReference type="Pfam" id="PF00535">
    <property type="entry name" value="Glycos_transf_2"/>
    <property type="match status" value="2"/>
</dbReference>
<dbReference type="EMBL" id="MOBK01000006">
    <property type="protein sequence ID" value="RON20350.1"/>
    <property type="molecule type" value="Genomic_DNA"/>
</dbReference>
<evidence type="ECO:0000313" key="5">
    <source>
        <dbReference type="Proteomes" id="UP000285636"/>
    </source>
</evidence>
<feature type="domain" description="Spore protein YkvP/CgeB glycosyl transferase-like" evidence="3">
    <location>
        <begin position="1100"/>
        <end position="1173"/>
    </location>
</feature>
<name>A0A423I4F2_9PSED</name>
<dbReference type="InterPro" id="IPR001173">
    <property type="entry name" value="Glyco_trans_2-like"/>
</dbReference>
<comment type="caution">
    <text evidence="4">The sequence shown here is derived from an EMBL/GenBank/DDBJ whole genome shotgun (WGS) entry which is preliminary data.</text>
</comment>
<dbReference type="GO" id="GO:0016757">
    <property type="term" value="F:glycosyltransferase activity"/>
    <property type="evidence" value="ECO:0007669"/>
    <property type="project" value="UniProtKB-KW"/>
</dbReference>
<evidence type="ECO:0000256" key="1">
    <source>
        <dbReference type="ARBA" id="ARBA00022519"/>
    </source>
</evidence>
<dbReference type="Proteomes" id="UP000285636">
    <property type="component" value="Unassembled WGS sequence"/>
</dbReference>
<keyword evidence="4" id="KW-0808">Transferase</keyword>
<dbReference type="PANTHER" id="PTHR43685:SF2">
    <property type="entry name" value="GLYCOSYLTRANSFERASE 2-LIKE DOMAIN-CONTAINING PROTEIN"/>
    <property type="match status" value="1"/>
</dbReference>
<dbReference type="Gene3D" id="3.90.550.10">
    <property type="entry name" value="Spore Coat Polysaccharide Biosynthesis Protein SpsA, Chain A"/>
    <property type="match status" value="3"/>
</dbReference>
<organism evidence="4 5">
    <name type="scientific">Pseudomonas brassicacearum</name>
    <dbReference type="NCBI Taxonomy" id="930166"/>
    <lineage>
        <taxon>Bacteria</taxon>
        <taxon>Pseudomonadati</taxon>
        <taxon>Pseudomonadota</taxon>
        <taxon>Gammaproteobacteria</taxon>
        <taxon>Pseudomonadales</taxon>
        <taxon>Pseudomonadaceae</taxon>
        <taxon>Pseudomonas</taxon>
    </lineage>
</organism>
<dbReference type="InterPro" id="IPR055259">
    <property type="entry name" value="YkvP/CgeB_Glyco_trans-like"/>
</dbReference>
<keyword evidence="1" id="KW-0472">Membrane</keyword>
<dbReference type="InterPro" id="IPR050834">
    <property type="entry name" value="Glycosyltransf_2"/>
</dbReference>
<evidence type="ECO:0000259" key="2">
    <source>
        <dbReference type="Pfam" id="PF00535"/>
    </source>
</evidence>
<keyword evidence="1" id="KW-1003">Cell membrane</keyword>
<dbReference type="SUPFAM" id="SSF53448">
    <property type="entry name" value="Nucleotide-diphospho-sugar transferases"/>
    <property type="match status" value="3"/>
</dbReference>
<reference evidence="4 5" key="1">
    <citation type="submission" date="2016-10" db="EMBL/GenBank/DDBJ databases">
        <title>Comparative genome analysis of multiple Pseudomonas spp. focuses on biocontrol and plant growth promoting traits.</title>
        <authorList>
            <person name="Tao X.-Y."/>
            <person name="Taylor C.G."/>
        </authorList>
    </citation>
    <scope>NUCLEOTIDE SEQUENCE [LARGE SCALE GENOMIC DNA]</scope>
    <source>
        <strain evidence="4 5">38D7</strain>
    </source>
</reference>
<dbReference type="CDD" id="cd00761">
    <property type="entry name" value="Glyco_tranf_GTA_type"/>
    <property type="match status" value="1"/>
</dbReference>
<sequence>MNQRPLVSIVIPAFNPRFFSQALESSLAQSYENVEIVICDDSSSDEIHKIVKSFADPAHPVRYLRNPKRLGLQKNVLRCVKEARGEFIKVLCDDDRLFVPSIELQAQALIDYPEVTLVCGLRMMSDANNFILPPRIDNCRFSPLDAVLKGDDMLEIFENTPKNFIGNFSSTLMRRADVLELLPALTQEGTGFVAMLDFALFVCLLRRGNMAVLNTVQSTERLYPERLSKTTEMTRAAVQEWEWLMQMLTSRGGESAPASGWVRCVELSKALEEPRQWEELCVVRVLGSRNTVVNGRVGGSSDSYAEFYREWLASRHFTPAETRHMPETISRWAVRPNLVPIIIDTESDSVALNATLASLGTQLYAPQAVVVLSNADCDGADNVLQLPLEDNWAHQLNGVIPQLEGAHWFYLLRAGDTLRESSLLVLAERIAGTPGMLCAYSDEGALVEGESAEPVFKPGFNLDLMRSYPYVGRTLAFERQRFLAVGGFDSAYGELAPHDLLWRLAEEAGLHTIEHIAEIQVESTQTYADWLSLPEVIEGSEAVVSAHLDRIGLEHRIRNVDLPLLKRIDYLHAHRPVVSIIIAAGTSLGALQRCTESLIEQTSYTEYEILIVDEGQGDSAMAEWLGAMSQLGAALLRVLRYDGRFGEAALVNFAASQARGEYLLTLNPRSVIYAGDWLAELLNHAQRPEVGVVGARLLNSNGAIVSAGLILGLAGPATSAFIGEHASARGYMQRLQVAQNWSAVSSDCLMVRKEVFDSLGQLDEAEFNLGLSGVDLCLRADKNGYLIVWTPFATVMMGEDTAPALTQVDVQAQVAEQECFYLKWLPKISRDPAYNPALTLGVASFSLEPSLRHNWNPFCHRDLPLILGLPVNESAIGHYRVTAPLAELEAAGRVISRVAYESPSTVEIERLSPDTIILQGRYSEGSAADILRMKKYSNALRIFELDDYIVSTPKKNSHARNKPANTEQMLREGIGLCDRVVVTTQALADVLSSMHSEIRVVPNMLPPEPWATLTSQRRTSKKPRVGWGGGTSHTGDLEIIADVVRELANEVDWVFFGMCPEALRPYIHEFHGTIDLQSYPYKLASLNLDLALAPLEFHIFNDCKSNLRLLEYGACGYPVICTDTRAYDGFLPCTKILSNSTEEWLQAIRMHLADPDASYRMGDQLREAVHRDFMLRGDNLQHWLWGWLPD</sequence>
<dbReference type="RefSeq" id="WP_123434017.1">
    <property type="nucleotide sequence ID" value="NZ_MOBK01000006.1"/>
</dbReference>
<gene>
    <name evidence="4" type="ORF">BK660_14890</name>
</gene>
<dbReference type="AlphaFoldDB" id="A0A423I4F2"/>
<dbReference type="InterPro" id="IPR029044">
    <property type="entry name" value="Nucleotide-diphossugar_trans"/>
</dbReference>
<evidence type="ECO:0000313" key="4">
    <source>
        <dbReference type="EMBL" id="RON20350.1"/>
    </source>
</evidence>
<feature type="domain" description="Glycosyltransferase 2-like" evidence="2">
    <location>
        <begin position="8"/>
        <end position="167"/>
    </location>
</feature>
<feature type="domain" description="Glycosyltransferase 2-like" evidence="2">
    <location>
        <begin position="579"/>
        <end position="758"/>
    </location>
</feature>